<evidence type="ECO:0000256" key="3">
    <source>
        <dbReference type="ARBA" id="ARBA00023163"/>
    </source>
</evidence>
<dbReference type="EMBL" id="JAAGRA010000078">
    <property type="protein sequence ID" value="NEF41453.1"/>
    <property type="molecule type" value="Genomic_DNA"/>
</dbReference>
<dbReference type="SMART" id="SM00342">
    <property type="entry name" value="HTH_ARAC"/>
    <property type="match status" value="1"/>
</dbReference>
<evidence type="ECO:0000259" key="4">
    <source>
        <dbReference type="PROSITE" id="PS01124"/>
    </source>
</evidence>
<keyword evidence="1" id="KW-0805">Transcription regulation</keyword>
<dbReference type="GO" id="GO:0003700">
    <property type="term" value="F:DNA-binding transcription factor activity"/>
    <property type="evidence" value="ECO:0007669"/>
    <property type="project" value="InterPro"/>
</dbReference>
<dbReference type="PANTHER" id="PTHR43280:SF26">
    <property type="entry name" value="ARAC-FAMILY TRANSCRIPTIONAL REGULATOR"/>
    <property type="match status" value="1"/>
</dbReference>
<dbReference type="Pfam" id="PF12833">
    <property type="entry name" value="HTH_18"/>
    <property type="match status" value="1"/>
</dbReference>
<sequence length="671" mass="78555">KLNITINGETKDVSNYIILINHGDIYNINHGENIIELMIPVFYFYQQDDDFFNGYLDRHLLQSSNYIKSLIADLISTPTRSSLMGKNIGQSIIDTLLKEAFIRIDHEYLPNIALSNPVFIDCVNYIHDNIDAHLSLKDIAMHCNISESYCSNLFVRYLSMNFKDYFTSIKLVNAINLLLSTKHSITTVSELAGFNSHTNFANQFKNYLHFSPKQFRSLVSKITEPPQIHFQQDNVSQFTELISTIDLTAQLATNTTDIHIDDFNPKDRSQRAKVFVRFSNFNELFQFIFNEYYDINFEHLPKPVVFIDDIHDIEISQTNYNLLNRCFEKLFEKNIGLAIAIKSTQQFETMKQLILTFLQGNQDYKTSKKLVKFMLVFCSNSMTAEEIHLCHLKIKNKNKEIKYSVTVDGFLETYSTVEQVYDVMQRLKFHYYFIDIENSKTATHLITKNQHYHQTDTHFEQYKKFILDSGISSTQFVYNNLSVSGFKYTNDGKNPIQLSDIVYHLIALLRYGGGISYQLLDDHSNYISLYNKYGSPLPLMHLYKMFRPFVNEDIEITNNYVLSRKDNNYHFLLFNKINDRYMSDVKQDFIFHNELPQDSLMIIKTLNHEHGSIQHLLPISDQLVYIEKEILDELDKTNYPKTELAVQEETGRTFELKLNHDEVKYICFKPS</sequence>
<keyword evidence="3" id="KW-0804">Transcription</keyword>
<evidence type="ECO:0000256" key="1">
    <source>
        <dbReference type="ARBA" id="ARBA00023015"/>
    </source>
</evidence>
<gene>
    <name evidence="5" type="primary">rsp</name>
    <name evidence="5" type="ORF">G0004_13395</name>
</gene>
<name>A0A6B3IPU7_STAAU</name>
<evidence type="ECO:0000313" key="5">
    <source>
        <dbReference type="EMBL" id="NEF41453.1"/>
    </source>
</evidence>
<organism evidence="5">
    <name type="scientific">Staphylococcus aureus</name>
    <dbReference type="NCBI Taxonomy" id="1280"/>
    <lineage>
        <taxon>Bacteria</taxon>
        <taxon>Bacillati</taxon>
        <taxon>Bacillota</taxon>
        <taxon>Bacilli</taxon>
        <taxon>Bacillales</taxon>
        <taxon>Staphylococcaceae</taxon>
        <taxon>Staphylococcus</taxon>
    </lineage>
</organism>
<dbReference type="InterPro" id="IPR009057">
    <property type="entry name" value="Homeodomain-like_sf"/>
</dbReference>
<dbReference type="NCBIfam" id="NF033869">
    <property type="entry name" value="viru_reg_Rsp"/>
    <property type="match status" value="1"/>
</dbReference>
<protein>
    <submittedName>
        <fullName evidence="5">AraC family transcriptional regulator Rsp</fullName>
    </submittedName>
</protein>
<reference evidence="5" key="1">
    <citation type="journal article" date="2020" name="Antimicrob. Agents Chemother.">
        <title>Novel insights into the classification of staphylococcal beta-lactamases in relation to the cefazolin inoculum effect.</title>
        <authorList>
            <person name="Carvajal L.P."/>
            <person name="Rincon S."/>
            <person name="Echeverri A."/>
            <person name="Porras J."/>
            <person name="Rios R."/>
            <person name="Ordonez K."/>
            <person name="Seas C."/>
            <person name="Gomez-Villegas S."/>
            <person name="Diaz L."/>
            <person name="Arias C.A."/>
            <person name="Reyes J."/>
        </authorList>
    </citation>
    <scope>NUCLEOTIDE SEQUENCE</scope>
    <source>
        <strain evidence="5">5420</strain>
    </source>
</reference>
<dbReference type="GO" id="GO:0043565">
    <property type="term" value="F:sequence-specific DNA binding"/>
    <property type="evidence" value="ECO:0007669"/>
    <property type="project" value="InterPro"/>
</dbReference>
<dbReference type="AlphaFoldDB" id="A0A6B3IPU7"/>
<keyword evidence="2" id="KW-0238">DNA-binding</keyword>
<evidence type="ECO:0000256" key="2">
    <source>
        <dbReference type="ARBA" id="ARBA00023125"/>
    </source>
</evidence>
<dbReference type="Gene3D" id="1.10.10.60">
    <property type="entry name" value="Homeodomain-like"/>
    <property type="match status" value="2"/>
</dbReference>
<accession>A0A6B3IPU7</accession>
<feature type="non-terminal residue" evidence="5">
    <location>
        <position position="1"/>
    </location>
</feature>
<dbReference type="SUPFAM" id="SSF46689">
    <property type="entry name" value="Homeodomain-like"/>
    <property type="match status" value="2"/>
</dbReference>
<proteinExistence type="predicted"/>
<dbReference type="PANTHER" id="PTHR43280">
    <property type="entry name" value="ARAC-FAMILY TRANSCRIPTIONAL REGULATOR"/>
    <property type="match status" value="1"/>
</dbReference>
<feature type="domain" description="HTH araC/xylS-type" evidence="4">
    <location>
        <begin position="120"/>
        <end position="218"/>
    </location>
</feature>
<dbReference type="RefSeq" id="WP_164055155.1">
    <property type="nucleotide sequence ID" value="NZ_JAAGRA010000078.1"/>
</dbReference>
<dbReference type="InterPro" id="IPR018060">
    <property type="entry name" value="HTH_AraC"/>
</dbReference>
<dbReference type="PROSITE" id="PS01124">
    <property type="entry name" value="HTH_ARAC_FAMILY_2"/>
    <property type="match status" value="1"/>
</dbReference>
<comment type="caution">
    <text evidence="5">The sequence shown here is derived from an EMBL/GenBank/DDBJ whole genome shotgun (WGS) entry which is preliminary data.</text>
</comment>